<evidence type="ECO:0000313" key="7">
    <source>
        <dbReference type="Proteomes" id="UP000271241"/>
    </source>
</evidence>
<feature type="binding site" evidence="4">
    <location>
        <position position="144"/>
    </location>
    <ligand>
        <name>Zn(2+)</name>
        <dbReference type="ChEBI" id="CHEBI:29105"/>
    </ligand>
</feature>
<feature type="active site" description="Proton acceptor" evidence="4">
    <location>
        <position position="133"/>
    </location>
</feature>
<proteinExistence type="inferred from homology"/>
<feature type="domain" description="Deacetylase sirtuin-type" evidence="5">
    <location>
        <begin position="6"/>
        <end position="335"/>
    </location>
</feature>
<feature type="binding site" evidence="4">
    <location>
        <position position="232"/>
    </location>
    <ligand>
        <name>Zn(2+)</name>
        <dbReference type="ChEBI" id="CHEBI:29105"/>
    </ligand>
</feature>
<dbReference type="GO" id="GO:0046872">
    <property type="term" value="F:metal ion binding"/>
    <property type="evidence" value="ECO:0007669"/>
    <property type="project" value="UniProtKB-KW"/>
</dbReference>
<gene>
    <name evidence="6" type="ORF">THASP1DRAFT_29065</name>
</gene>
<organism evidence="6 7">
    <name type="scientific">Thamnocephalis sphaerospora</name>
    <dbReference type="NCBI Taxonomy" id="78915"/>
    <lineage>
        <taxon>Eukaryota</taxon>
        <taxon>Fungi</taxon>
        <taxon>Fungi incertae sedis</taxon>
        <taxon>Zoopagomycota</taxon>
        <taxon>Zoopagomycotina</taxon>
        <taxon>Zoopagomycetes</taxon>
        <taxon>Zoopagales</taxon>
        <taxon>Sigmoideomycetaceae</taxon>
        <taxon>Thamnocephalis</taxon>
    </lineage>
</organism>
<evidence type="ECO:0000256" key="2">
    <source>
        <dbReference type="ARBA" id="ARBA00022679"/>
    </source>
</evidence>
<accession>A0A4P9XSM5</accession>
<dbReference type="InterPro" id="IPR029035">
    <property type="entry name" value="DHS-like_NAD/FAD-binding_dom"/>
</dbReference>
<dbReference type="EMBL" id="KZ992538">
    <property type="protein sequence ID" value="RKP09145.1"/>
    <property type="molecule type" value="Genomic_DNA"/>
</dbReference>
<evidence type="ECO:0000256" key="1">
    <source>
        <dbReference type="ARBA" id="ARBA00006924"/>
    </source>
</evidence>
<dbReference type="SUPFAM" id="SSF52467">
    <property type="entry name" value="DHS-like NAD/FAD-binding domain"/>
    <property type="match status" value="1"/>
</dbReference>
<evidence type="ECO:0000313" key="6">
    <source>
        <dbReference type="EMBL" id="RKP09145.1"/>
    </source>
</evidence>
<evidence type="ECO:0000256" key="3">
    <source>
        <dbReference type="ARBA" id="ARBA00023027"/>
    </source>
</evidence>
<dbReference type="STRING" id="78915.A0A4P9XSM5"/>
<dbReference type="GO" id="GO:0070403">
    <property type="term" value="F:NAD+ binding"/>
    <property type="evidence" value="ECO:0007669"/>
    <property type="project" value="InterPro"/>
</dbReference>
<dbReference type="PROSITE" id="PS50305">
    <property type="entry name" value="SIRTUIN"/>
    <property type="match status" value="1"/>
</dbReference>
<dbReference type="Gene3D" id="3.40.50.1220">
    <property type="entry name" value="TPP-binding domain"/>
    <property type="match status" value="1"/>
</dbReference>
<dbReference type="InterPro" id="IPR050134">
    <property type="entry name" value="NAD-dep_sirtuin_deacylases"/>
</dbReference>
<evidence type="ECO:0000259" key="5">
    <source>
        <dbReference type="PROSITE" id="PS50305"/>
    </source>
</evidence>
<dbReference type="InterPro" id="IPR026590">
    <property type="entry name" value="Ssirtuin_cat_dom"/>
</dbReference>
<keyword evidence="4" id="KW-0862">Zinc</keyword>
<dbReference type="Pfam" id="PF02146">
    <property type="entry name" value="SIR2"/>
    <property type="match status" value="1"/>
</dbReference>
<feature type="binding site" evidence="4">
    <location>
        <position position="141"/>
    </location>
    <ligand>
        <name>Zn(2+)</name>
        <dbReference type="ChEBI" id="CHEBI:29105"/>
    </ligand>
</feature>
<reference evidence="7" key="1">
    <citation type="journal article" date="2018" name="Nat. Microbiol.">
        <title>Leveraging single-cell genomics to expand the fungal tree of life.</title>
        <authorList>
            <person name="Ahrendt S.R."/>
            <person name="Quandt C.A."/>
            <person name="Ciobanu D."/>
            <person name="Clum A."/>
            <person name="Salamov A."/>
            <person name="Andreopoulos B."/>
            <person name="Cheng J.F."/>
            <person name="Woyke T."/>
            <person name="Pelin A."/>
            <person name="Henrissat B."/>
            <person name="Reynolds N.K."/>
            <person name="Benny G.L."/>
            <person name="Smith M.E."/>
            <person name="James T.Y."/>
            <person name="Grigoriev I.V."/>
        </authorList>
    </citation>
    <scope>NUCLEOTIDE SEQUENCE [LARGE SCALE GENOMIC DNA]</scope>
    <source>
        <strain evidence="7">RSA 1356</strain>
    </source>
</reference>
<sequence>MRIHNVDKLEVAARQLADFMRRHRGRTTFLTGAGFSTESGIPDYRGKDGVYTRNPEYRVIYYQEFMASEQARQRYWARSFFGYLPMRDAQPNRGHYALARLQHNGWLNTAGGVTQNVDGLHLAAGALGTVELHGALREVLCTQCNTVVSRERMQLWLEELNPAWAGALRQLEHTTDGNPVQRSRAWHTTPDGDVEIATILGVQPPDSHALTDGRASAGGARLLHAGFRYPSCQCCGGIYKPNVVFFGESIQARIRNAADLLLRNNDALLVMGTSLAVGSAVRMVRNAKRPDGHRRQPRDIAMVNLGPTRGDSWADLRLDAPCAELLVRTEALLQGSEAKVHP</sequence>
<dbReference type="OrthoDB" id="424302at2759"/>
<dbReference type="PANTHER" id="PTHR11085">
    <property type="entry name" value="NAD-DEPENDENT PROTEIN DEACYLASE SIRTUIN-5, MITOCHONDRIAL-RELATED"/>
    <property type="match status" value="1"/>
</dbReference>
<protein>
    <submittedName>
        <fullName evidence="6">DHS-like NAD/FAD-binding domain-containing protein</fullName>
    </submittedName>
</protein>
<keyword evidence="4" id="KW-0479">Metal-binding</keyword>
<comment type="similarity">
    <text evidence="1">Belongs to the sirtuin family. Class I subfamily.</text>
</comment>
<dbReference type="Proteomes" id="UP000271241">
    <property type="component" value="Unassembled WGS sequence"/>
</dbReference>
<keyword evidence="3" id="KW-0520">NAD</keyword>
<dbReference type="PANTHER" id="PTHR11085:SF10">
    <property type="entry name" value="NAD-DEPENDENT PROTEIN DEACYLASE SIRTUIN-5, MITOCHONDRIAL-RELATED"/>
    <property type="match status" value="1"/>
</dbReference>
<dbReference type="AlphaFoldDB" id="A0A4P9XSM5"/>
<evidence type="ECO:0000256" key="4">
    <source>
        <dbReference type="PROSITE-ProRule" id="PRU00236"/>
    </source>
</evidence>
<dbReference type="InterPro" id="IPR026591">
    <property type="entry name" value="Sirtuin_cat_small_dom_sf"/>
</dbReference>
<name>A0A4P9XSM5_9FUNG</name>
<dbReference type="Gene3D" id="3.30.1600.10">
    <property type="entry name" value="SIR2/SIRT2 'Small Domain"/>
    <property type="match status" value="1"/>
</dbReference>
<keyword evidence="2" id="KW-0808">Transferase</keyword>
<dbReference type="GO" id="GO:0017136">
    <property type="term" value="F:histone deacetylase activity, NAD-dependent"/>
    <property type="evidence" value="ECO:0007669"/>
    <property type="project" value="TreeGrafter"/>
</dbReference>
<feature type="binding site" evidence="4">
    <location>
        <position position="235"/>
    </location>
    <ligand>
        <name>Zn(2+)</name>
        <dbReference type="ChEBI" id="CHEBI:29105"/>
    </ligand>
</feature>
<keyword evidence="7" id="KW-1185">Reference proteome</keyword>
<dbReference type="InterPro" id="IPR003000">
    <property type="entry name" value="Sirtuin"/>
</dbReference>